<feature type="region of interest" description="Disordered" evidence="1">
    <location>
        <begin position="173"/>
        <end position="338"/>
    </location>
</feature>
<dbReference type="InterPro" id="IPR008983">
    <property type="entry name" value="Tumour_necrosis_fac-like_dom"/>
</dbReference>
<feature type="compositionally biased region" description="Low complexity" evidence="1">
    <location>
        <begin position="197"/>
        <end position="219"/>
    </location>
</feature>
<proteinExistence type="predicted"/>
<feature type="compositionally biased region" description="Low complexity" evidence="1">
    <location>
        <begin position="283"/>
        <end position="295"/>
    </location>
</feature>
<evidence type="ECO:0000313" key="3">
    <source>
        <dbReference type="Proteomes" id="UP000199182"/>
    </source>
</evidence>
<evidence type="ECO:0000313" key="2">
    <source>
        <dbReference type="EMBL" id="SDN23428.1"/>
    </source>
</evidence>
<evidence type="ECO:0008006" key="4">
    <source>
        <dbReference type="Google" id="ProtNLM"/>
    </source>
</evidence>
<dbReference type="GO" id="GO:0031012">
    <property type="term" value="C:extracellular matrix"/>
    <property type="evidence" value="ECO:0007669"/>
    <property type="project" value="TreeGrafter"/>
</dbReference>
<dbReference type="RefSeq" id="WP_205408675.1">
    <property type="nucleotide sequence ID" value="NZ_FNID01000014.1"/>
</dbReference>
<dbReference type="GO" id="GO:0005615">
    <property type="term" value="C:extracellular space"/>
    <property type="evidence" value="ECO:0007669"/>
    <property type="project" value="TreeGrafter"/>
</dbReference>
<gene>
    <name evidence="2" type="ORF">SAMN05192585_11412</name>
</gene>
<organism evidence="2 3">
    <name type="scientific">Acetanaerobacterium elongatum</name>
    <dbReference type="NCBI Taxonomy" id="258515"/>
    <lineage>
        <taxon>Bacteria</taxon>
        <taxon>Bacillati</taxon>
        <taxon>Bacillota</taxon>
        <taxon>Clostridia</taxon>
        <taxon>Eubacteriales</taxon>
        <taxon>Oscillospiraceae</taxon>
        <taxon>Acetanaerobacterium</taxon>
    </lineage>
</organism>
<feature type="compositionally biased region" description="Low complexity" evidence="1">
    <location>
        <begin position="173"/>
        <end position="186"/>
    </location>
</feature>
<dbReference type="STRING" id="258515.SAMN05192585_11412"/>
<feature type="compositionally biased region" description="Low complexity" evidence="1">
    <location>
        <begin position="250"/>
        <end position="274"/>
    </location>
</feature>
<dbReference type="InterPro" id="IPR050149">
    <property type="entry name" value="Collagen_superfamily"/>
</dbReference>
<dbReference type="GO" id="GO:0030198">
    <property type="term" value="P:extracellular matrix organization"/>
    <property type="evidence" value="ECO:0007669"/>
    <property type="project" value="TreeGrafter"/>
</dbReference>
<accession>A0A1G9ZQ13</accession>
<protein>
    <recommendedName>
        <fullName evidence="4">Collagen triple helix repeat-containing protein</fullName>
    </recommendedName>
</protein>
<keyword evidence="3" id="KW-1185">Reference proteome</keyword>
<dbReference type="EMBL" id="FNID01000014">
    <property type="protein sequence ID" value="SDN23428.1"/>
    <property type="molecule type" value="Genomic_DNA"/>
</dbReference>
<dbReference type="GO" id="GO:0030020">
    <property type="term" value="F:extracellular matrix structural constituent conferring tensile strength"/>
    <property type="evidence" value="ECO:0007669"/>
    <property type="project" value="TreeGrafter"/>
</dbReference>
<evidence type="ECO:0000256" key="1">
    <source>
        <dbReference type="SAM" id="MobiDB-lite"/>
    </source>
</evidence>
<feature type="compositionally biased region" description="Gly residues" evidence="1">
    <location>
        <begin position="226"/>
        <end position="236"/>
    </location>
</feature>
<dbReference type="AlphaFoldDB" id="A0A1G9ZQ13"/>
<reference evidence="2 3" key="1">
    <citation type="submission" date="2016-10" db="EMBL/GenBank/DDBJ databases">
        <authorList>
            <person name="de Groot N.N."/>
        </authorList>
    </citation>
    <scope>NUCLEOTIDE SEQUENCE [LARGE SCALE GENOMIC DNA]</scope>
    <source>
        <strain evidence="2 3">CGMCC 1.5012</strain>
    </source>
</reference>
<name>A0A1G9ZQ13_9FIRM</name>
<sequence length="476" mass="46349">MRRFPYSGGMRVANARQRAPAVMNSAATKQGAKPRSNTTIPVAANNLQNAAEAAAVIAAQAANEVTALTVNTITPAVADNLQDVVKDTAATAAEAIQEILLRYDSVSDQHDSSGENLPVLPAEPPPAALPTAPPSDDFADCGGNRCLLCPVRFVCTKSPFCCFLTGPTGPTGPSGTPGAAGATGPTGPVGPGGTPGTPGSTGPTGPTGPQGTPGINGPTGPTGPIGPTGPGTGDTGPAGPTGPTGPLGPTGPTGSLGPTGPTGPQGLLGETGPTGPFGPTGPTGPQGEQGITGPTGPLGPTGPGTGDTGPTGPLGPTGPTGPLGPTGPTGPTGPQGATTMIRGVEYQAQTRQAEGVATGSNVLFDTMVNGQDLTITYNNATGVFTIPRTGNFLVNWQVAIDGSDLGPSATFTLIETGAVSISIAASTPVILGQVSGSALVTVSGSATLRLANSSGYTIFLADIPVQANITIIDVSI</sequence>
<dbReference type="PANTHER" id="PTHR24023">
    <property type="entry name" value="COLLAGEN ALPHA"/>
    <property type="match status" value="1"/>
</dbReference>
<feature type="compositionally biased region" description="Gly residues" evidence="1">
    <location>
        <begin position="187"/>
        <end position="196"/>
    </location>
</feature>
<dbReference type="Gene3D" id="2.60.120.40">
    <property type="match status" value="1"/>
</dbReference>
<dbReference type="Proteomes" id="UP000199182">
    <property type="component" value="Unassembled WGS sequence"/>
</dbReference>
<feature type="compositionally biased region" description="Gly residues" evidence="1">
    <location>
        <begin position="299"/>
        <end position="309"/>
    </location>
</feature>
<dbReference type="PANTHER" id="PTHR24023:SF1095">
    <property type="entry name" value="EGF-LIKE DOMAIN-CONTAINING PROTEIN"/>
    <property type="match status" value="1"/>
</dbReference>
<feature type="region of interest" description="Disordered" evidence="1">
    <location>
        <begin position="107"/>
        <end position="131"/>
    </location>
</feature>
<feature type="compositionally biased region" description="Pro residues" evidence="1">
    <location>
        <begin position="121"/>
        <end position="131"/>
    </location>
</feature>